<evidence type="ECO:0000313" key="10">
    <source>
        <dbReference type="EMBL" id="MFC3759783.1"/>
    </source>
</evidence>
<dbReference type="Pfam" id="PF00528">
    <property type="entry name" value="BPD_transp_1"/>
    <property type="match status" value="1"/>
</dbReference>
<evidence type="ECO:0000256" key="3">
    <source>
        <dbReference type="ARBA" id="ARBA00022475"/>
    </source>
</evidence>
<dbReference type="InterPro" id="IPR000515">
    <property type="entry name" value="MetI-like"/>
</dbReference>
<dbReference type="CDD" id="cd06261">
    <property type="entry name" value="TM_PBP2"/>
    <property type="match status" value="1"/>
</dbReference>
<feature type="transmembrane region" description="Helical" evidence="7">
    <location>
        <begin position="32"/>
        <end position="57"/>
    </location>
</feature>
<feature type="transmembrane region" description="Helical" evidence="7">
    <location>
        <begin position="129"/>
        <end position="151"/>
    </location>
</feature>
<comment type="subcellular location">
    <subcellularLocation>
        <location evidence="1 7">Cell membrane</location>
        <topology evidence="1 7">Multi-pass membrane protein</topology>
    </subcellularLocation>
</comment>
<feature type="transmembrane region" description="Helical" evidence="7">
    <location>
        <begin position="206"/>
        <end position="229"/>
    </location>
</feature>
<keyword evidence="11" id="KW-1185">Reference proteome</keyword>
<comment type="similarity">
    <text evidence="7">Belongs to the binding-protein-dependent transport system permease family.</text>
</comment>
<feature type="transmembrane region" description="Helical" evidence="7">
    <location>
        <begin position="163"/>
        <end position="185"/>
    </location>
</feature>
<evidence type="ECO:0000256" key="5">
    <source>
        <dbReference type="ARBA" id="ARBA00022989"/>
    </source>
</evidence>
<keyword evidence="6 7" id="KW-0472">Membrane</keyword>
<gene>
    <name evidence="10" type="ORF">ACFOUW_02970</name>
</gene>
<keyword evidence="3" id="KW-1003">Cell membrane</keyword>
<dbReference type="SUPFAM" id="SSF161098">
    <property type="entry name" value="MetI-like"/>
    <property type="match status" value="1"/>
</dbReference>
<feature type="transmembrane region" description="Helical" evidence="7">
    <location>
        <begin position="94"/>
        <end position="117"/>
    </location>
</feature>
<keyword evidence="4 7" id="KW-0812">Transmembrane</keyword>
<evidence type="ECO:0000256" key="1">
    <source>
        <dbReference type="ARBA" id="ARBA00004651"/>
    </source>
</evidence>
<accession>A0ABV7Y507</accession>
<evidence type="ECO:0000259" key="9">
    <source>
        <dbReference type="PROSITE" id="PS50928"/>
    </source>
</evidence>
<evidence type="ECO:0000256" key="7">
    <source>
        <dbReference type="RuleBase" id="RU363032"/>
    </source>
</evidence>
<feature type="compositionally biased region" description="Polar residues" evidence="8">
    <location>
        <begin position="1"/>
        <end position="14"/>
    </location>
</feature>
<feature type="region of interest" description="Disordered" evidence="8">
    <location>
        <begin position="1"/>
        <end position="26"/>
    </location>
</feature>
<name>A0ABV7Y507_9ACTN</name>
<protein>
    <submittedName>
        <fullName evidence="10">Carbohydrate ABC transporter permease</fullName>
    </submittedName>
</protein>
<comment type="caution">
    <text evidence="10">The sequence shown here is derived from an EMBL/GenBank/DDBJ whole genome shotgun (WGS) entry which is preliminary data.</text>
</comment>
<dbReference type="Gene3D" id="1.10.3720.10">
    <property type="entry name" value="MetI-like"/>
    <property type="match status" value="1"/>
</dbReference>
<proteinExistence type="inferred from homology"/>
<organism evidence="10 11">
    <name type="scientific">Tenggerimyces flavus</name>
    <dbReference type="NCBI Taxonomy" id="1708749"/>
    <lineage>
        <taxon>Bacteria</taxon>
        <taxon>Bacillati</taxon>
        <taxon>Actinomycetota</taxon>
        <taxon>Actinomycetes</taxon>
        <taxon>Propionibacteriales</taxon>
        <taxon>Nocardioidaceae</taxon>
        <taxon>Tenggerimyces</taxon>
    </lineage>
</organism>
<evidence type="ECO:0000313" key="11">
    <source>
        <dbReference type="Proteomes" id="UP001595699"/>
    </source>
</evidence>
<dbReference type="RefSeq" id="WP_205120379.1">
    <property type="nucleotide sequence ID" value="NZ_JAFBCM010000001.1"/>
</dbReference>
<evidence type="ECO:0000256" key="4">
    <source>
        <dbReference type="ARBA" id="ARBA00022692"/>
    </source>
</evidence>
<keyword evidence="2 7" id="KW-0813">Transport</keyword>
<sequence>MSSTLQQATVTRNGQAEADRQSRRRYQTKRGIARTIGYLALTLLSVGTAFPFVWMVLTSLRASNTVFSEGIIPRTFTFAAYVQVWTQVNLPRSFLISLWITGATVLAVVFLATLAGYAFAKLDFPAKRILYFTLLSTMLLPGTAVIVPLFLELKQFNLLDTSSGLILVYIGTSLPFAMFLMRAFFETLPAELADSARVDGASEFRIFWSVMLPLAGPGVATLVIFQFMFTWNEFILANTLLQTPDKLPLQPVLLSMQGQYSTNWPILCAALVISIVPIVVVYVRMQRQFVQGLTMGALKT</sequence>
<dbReference type="EMBL" id="JBHRZH010000004">
    <property type="protein sequence ID" value="MFC3759783.1"/>
    <property type="molecule type" value="Genomic_DNA"/>
</dbReference>
<dbReference type="InterPro" id="IPR035906">
    <property type="entry name" value="MetI-like_sf"/>
</dbReference>
<reference evidence="11" key="1">
    <citation type="journal article" date="2019" name="Int. J. Syst. Evol. Microbiol.">
        <title>The Global Catalogue of Microorganisms (GCM) 10K type strain sequencing project: providing services to taxonomists for standard genome sequencing and annotation.</title>
        <authorList>
            <consortium name="The Broad Institute Genomics Platform"/>
            <consortium name="The Broad Institute Genome Sequencing Center for Infectious Disease"/>
            <person name="Wu L."/>
            <person name="Ma J."/>
        </authorList>
    </citation>
    <scope>NUCLEOTIDE SEQUENCE [LARGE SCALE GENOMIC DNA]</scope>
    <source>
        <strain evidence="11">CGMCC 4.7241</strain>
    </source>
</reference>
<dbReference type="PANTHER" id="PTHR43744:SF8">
    <property type="entry name" value="SN-GLYCEROL-3-PHOSPHATE TRANSPORT SYSTEM PERMEASE PROTEIN UGPE"/>
    <property type="match status" value="1"/>
</dbReference>
<evidence type="ECO:0000256" key="6">
    <source>
        <dbReference type="ARBA" id="ARBA00023136"/>
    </source>
</evidence>
<dbReference type="Proteomes" id="UP001595699">
    <property type="component" value="Unassembled WGS sequence"/>
</dbReference>
<dbReference type="PROSITE" id="PS50928">
    <property type="entry name" value="ABC_TM1"/>
    <property type="match status" value="1"/>
</dbReference>
<evidence type="ECO:0000256" key="8">
    <source>
        <dbReference type="SAM" id="MobiDB-lite"/>
    </source>
</evidence>
<feature type="transmembrane region" description="Helical" evidence="7">
    <location>
        <begin position="264"/>
        <end position="283"/>
    </location>
</feature>
<keyword evidence="5 7" id="KW-1133">Transmembrane helix</keyword>
<feature type="domain" description="ABC transmembrane type-1" evidence="9">
    <location>
        <begin position="94"/>
        <end position="285"/>
    </location>
</feature>
<dbReference type="PANTHER" id="PTHR43744">
    <property type="entry name" value="ABC TRANSPORTER PERMEASE PROTEIN MG189-RELATED-RELATED"/>
    <property type="match status" value="1"/>
</dbReference>
<evidence type="ECO:0000256" key="2">
    <source>
        <dbReference type="ARBA" id="ARBA00022448"/>
    </source>
</evidence>